<dbReference type="PROSITE" id="PS00028">
    <property type="entry name" value="ZINC_FINGER_C2H2_1"/>
    <property type="match status" value="9"/>
</dbReference>
<evidence type="ECO:0000256" key="1">
    <source>
        <dbReference type="ARBA" id="ARBA00004123"/>
    </source>
</evidence>
<dbReference type="Gene3D" id="3.30.160.60">
    <property type="entry name" value="Classic Zinc Finger"/>
    <property type="match status" value="8"/>
</dbReference>
<feature type="compositionally biased region" description="Basic residues" evidence="9">
    <location>
        <begin position="659"/>
        <end position="673"/>
    </location>
</feature>
<reference evidence="11 12" key="1">
    <citation type="submission" date="2024-08" db="EMBL/GenBank/DDBJ databases">
        <authorList>
            <person name="Cucini C."/>
            <person name="Frati F."/>
        </authorList>
    </citation>
    <scope>NUCLEOTIDE SEQUENCE [LARGE SCALE GENOMIC DNA]</scope>
</reference>
<feature type="compositionally biased region" description="Acidic residues" evidence="9">
    <location>
        <begin position="632"/>
        <end position="644"/>
    </location>
</feature>
<keyword evidence="6" id="KW-0539">Nucleus</keyword>
<evidence type="ECO:0000256" key="7">
    <source>
        <dbReference type="ARBA" id="ARBA00037948"/>
    </source>
</evidence>
<dbReference type="InterPro" id="IPR013087">
    <property type="entry name" value="Znf_C2H2_type"/>
</dbReference>
<evidence type="ECO:0000313" key="11">
    <source>
        <dbReference type="EMBL" id="CAL8121882.1"/>
    </source>
</evidence>
<keyword evidence="4 8" id="KW-0863">Zinc-finger</keyword>
<feature type="domain" description="C2H2-type" evidence="10">
    <location>
        <begin position="1010"/>
        <end position="1039"/>
    </location>
</feature>
<evidence type="ECO:0000256" key="6">
    <source>
        <dbReference type="ARBA" id="ARBA00023242"/>
    </source>
</evidence>
<feature type="domain" description="C2H2-type" evidence="10">
    <location>
        <begin position="954"/>
        <end position="981"/>
    </location>
</feature>
<evidence type="ECO:0000256" key="3">
    <source>
        <dbReference type="ARBA" id="ARBA00022737"/>
    </source>
</evidence>
<dbReference type="PANTHER" id="PTHR24388:SF54">
    <property type="entry name" value="PROTEIN ESCARGOT"/>
    <property type="match status" value="1"/>
</dbReference>
<feature type="domain" description="C2H2-type" evidence="10">
    <location>
        <begin position="895"/>
        <end position="917"/>
    </location>
</feature>
<dbReference type="Pfam" id="PF00096">
    <property type="entry name" value="zf-C2H2"/>
    <property type="match status" value="5"/>
</dbReference>
<protein>
    <recommendedName>
        <fullName evidence="10">C2H2-type domain-containing protein</fullName>
    </recommendedName>
</protein>
<dbReference type="EMBL" id="CAXLJM020000066">
    <property type="protein sequence ID" value="CAL8121882.1"/>
    <property type="molecule type" value="Genomic_DNA"/>
</dbReference>
<feature type="region of interest" description="Disordered" evidence="9">
    <location>
        <begin position="783"/>
        <end position="809"/>
    </location>
</feature>
<sequence>MDPRSLQAMETEDIETEVMGSNPVLTLITTEDGIPTSTEVTVLTTALGDVPLMTATLGTLAEVPLTTHPTFVTSHAGMSTVYATSIAPHHQTQHVVVRDQDGRLSVMDSEGMRQAIVVHADPSQLTSALAQAEGHQGQRIMNVRLRATEISHGLQGGTSLVITNDQSGQQQAVELVPATAVLENIHELQTQIIDSDVSTLSHANLVEVGDEQAVIHAEMSSGVLQPEFTNKVDVNEDQGDANISLESTSAATLISVDTFNSQQPEDQAVITEVNEPPAPIIPEKVVCLICYNTFDNPKRTRIKEDGIEEKVKDSTINSPAKDLDNLNKVNDDIDNNEQISYGKSLGKFFEVSRVNMSIVTRRSYKEYEVPICLTCDEKLVETEKIIQEMKQLEKDLYFIRQEIKDVIVESYNSYKASENKDAAESWKTIPGLAEILEVVDRIREDIINDGRPPKIPRSVGRGPGRKPKKREPLAKEVAQIQESTVTEIIPDTVSDIVEGIPPANSSTGITNAEAPATLQEVKEEKPELQATAAEESEVPEDSKIEKPAIRTSFGRLVKRPSYMINDLTEDELSELGESSEDNYEEIEVKPEILTEGETGLLDDEIDEEDPAWSPGRGAFISEKMGIPTSSSEESEDLTDEESEAEGTVKTKIKKEVKEKRNRKSKTAKKKQSFRRATTVKQENVNYEVKVIQIDGTELMTINTIGGDENIGLEPDITQKVMDSQAVIMVKNQLFGKRVQCPHCPRTFTDPVRKDIHVKKKHEGVTKPFECQICQKRFGRQDHLRNHIKRHTRPPRDKSSSRPKPIGEKNHTCEYCDQRFRNKSELAIHRRLHTGERPFKCDHCLETFVSSLKKEFHIEQMHPEVPPLRCDFCPKGFYRQHRLRIHAVSHTGEKTNICEICGKCFSQAAMLRYHQTTHEELNLKQFKCTECSRVFANPQNLKSHVESQHQKMYRHRCETCGRGYTQMSHLRRHLRTHSGEQPFACSYCPKKFTSGAALKIHVRIHTGERPYWCSQCEKGFRSKTKLGRHLKTLIHSGENKDRIKKETTVTTEIETVDVNAATSATWTEIVGIITGV</sequence>
<evidence type="ECO:0000256" key="9">
    <source>
        <dbReference type="SAM" id="MobiDB-lite"/>
    </source>
</evidence>
<keyword evidence="12" id="KW-1185">Reference proteome</keyword>
<dbReference type="SMART" id="SM00355">
    <property type="entry name" value="ZnF_C2H2"/>
    <property type="match status" value="10"/>
</dbReference>
<dbReference type="InterPro" id="IPR036236">
    <property type="entry name" value="Znf_C2H2_sf"/>
</dbReference>
<feature type="region of interest" description="Disordered" evidence="9">
    <location>
        <begin position="605"/>
        <end position="676"/>
    </location>
</feature>
<comment type="similarity">
    <text evidence="7">Belongs to the snail C2H2-type zinc-finger protein family.</text>
</comment>
<gene>
    <name evidence="11" type="ORF">ODALV1_LOCUS19578</name>
</gene>
<proteinExistence type="inferred from homology"/>
<comment type="caution">
    <text evidence="11">The sequence shown here is derived from an EMBL/GenBank/DDBJ whole genome shotgun (WGS) entry which is preliminary data.</text>
</comment>
<evidence type="ECO:0000256" key="8">
    <source>
        <dbReference type="PROSITE-ProRule" id="PRU00042"/>
    </source>
</evidence>
<feature type="domain" description="C2H2-type" evidence="10">
    <location>
        <begin position="925"/>
        <end position="948"/>
    </location>
</feature>
<evidence type="ECO:0000259" key="10">
    <source>
        <dbReference type="PROSITE" id="PS50157"/>
    </source>
</evidence>
<keyword evidence="5" id="KW-0862">Zinc</keyword>
<feature type="region of interest" description="Disordered" evidence="9">
    <location>
        <begin position="449"/>
        <end position="473"/>
    </location>
</feature>
<feature type="domain" description="C2H2-type" evidence="10">
    <location>
        <begin position="768"/>
        <end position="795"/>
    </location>
</feature>
<accession>A0ABP1RE83</accession>
<dbReference type="Pfam" id="PF13894">
    <property type="entry name" value="zf-C2H2_4"/>
    <property type="match status" value="1"/>
</dbReference>
<feature type="region of interest" description="Disordered" evidence="9">
    <location>
        <begin position="524"/>
        <end position="543"/>
    </location>
</feature>
<evidence type="ECO:0000313" key="12">
    <source>
        <dbReference type="Proteomes" id="UP001642540"/>
    </source>
</evidence>
<keyword evidence="2" id="KW-0479">Metal-binding</keyword>
<feature type="domain" description="C2H2-type" evidence="10">
    <location>
        <begin position="810"/>
        <end position="837"/>
    </location>
</feature>
<dbReference type="PROSITE" id="PS50157">
    <property type="entry name" value="ZINC_FINGER_C2H2_2"/>
    <property type="match status" value="8"/>
</dbReference>
<comment type="subcellular location">
    <subcellularLocation>
        <location evidence="1">Nucleus</location>
    </subcellularLocation>
</comment>
<keyword evidence="3" id="KW-0677">Repeat</keyword>
<dbReference type="PANTHER" id="PTHR24388">
    <property type="entry name" value="ZINC FINGER PROTEIN"/>
    <property type="match status" value="1"/>
</dbReference>
<feature type="domain" description="C2H2-type" evidence="10">
    <location>
        <begin position="867"/>
        <end position="894"/>
    </location>
</feature>
<dbReference type="InterPro" id="IPR050527">
    <property type="entry name" value="Snail/Krueppel_Znf"/>
</dbReference>
<name>A0ABP1RE83_9HEXA</name>
<dbReference type="Proteomes" id="UP001642540">
    <property type="component" value="Unassembled WGS sequence"/>
</dbReference>
<feature type="compositionally biased region" description="Basic and acidic residues" evidence="9">
    <location>
        <begin position="793"/>
        <end position="809"/>
    </location>
</feature>
<evidence type="ECO:0000256" key="5">
    <source>
        <dbReference type="ARBA" id="ARBA00022833"/>
    </source>
</evidence>
<organism evidence="11 12">
    <name type="scientific">Orchesella dallaii</name>
    <dbReference type="NCBI Taxonomy" id="48710"/>
    <lineage>
        <taxon>Eukaryota</taxon>
        <taxon>Metazoa</taxon>
        <taxon>Ecdysozoa</taxon>
        <taxon>Arthropoda</taxon>
        <taxon>Hexapoda</taxon>
        <taxon>Collembola</taxon>
        <taxon>Entomobryomorpha</taxon>
        <taxon>Entomobryoidea</taxon>
        <taxon>Orchesellidae</taxon>
        <taxon>Orchesellinae</taxon>
        <taxon>Orchesella</taxon>
    </lineage>
</organism>
<dbReference type="SUPFAM" id="SSF57667">
    <property type="entry name" value="beta-beta-alpha zinc fingers"/>
    <property type="match status" value="5"/>
</dbReference>
<feature type="domain" description="C2H2-type" evidence="10">
    <location>
        <begin position="982"/>
        <end position="1009"/>
    </location>
</feature>
<evidence type="ECO:0000256" key="2">
    <source>
        <dbReference type="ARBA" id="ARBA00022723"/>
    </source>
</evidence>
<evidence type="ECO:0000256" key="4">
    <source>
        <dbReference type="ARBA" id="ARBA00022771"/>
    </source>
</evidence>